<evidence type="ECO:0000256" key="3">
    <source>
        <dbReference type="ARBA" id="ARBA00023163"/>
    </source>
</evidence>
<dbReference type="HOGENOM" id="CLU_000445_90_8_6"/>
<dbReference type="RefSeq" id="WP_035514717.1">
    <property type="nucleotide sequence ID" value="NZ_KN234750.1"/>
</dbReference>
<dbReference type="InterPro" id="IPR000792">
    <property type="entry name" value="Tscrpt_reg_LuxR_C"/>
</dbReference>
<dbReference type="PROSITE" id="PS00622">
    <property type="entry name" value="HTH_LUXR_1"/>
    <property type="match status" value="1"/>
</dbReference>
<dbReference type="InterPro" id="IPR016032">
    <property type="entry name" value="Sig_transdc_resp-reg_C-effctor"/>
</dbReference>
<dbReference type="PRINTS" id="PR00038">
    <property type="entry name" value="HTHLUXR"/>
</dbReference>
<sequence length="208" mass="22408">MDQIFLSDGNTLTSRWREAFPHAQVVAPRAAAGVTGAGEALLWLDGGRLRDREALEREVRRALQVSPRVVVLRPAPTESEAFALLSLGVSGYGHLAATPHQLKEIAGVVEDGGIWMPPDLLRRLVGLSRRVIAPAPRDAAGVGSLTEKEFAVASMVGGGASNREIAERLAMSERTVKSHLSSIFRKMDVRDRVQLALAMNDIPVDSNA</sequence>
<name>A0A095VNV9_9GAMM</name>
<dbReference type="Pfam" id="PF00196">
    <property type="entry name" value="GerE"/>
    <property type="match status" value="1"/>
</dbReference>
<evidence type="ECO:0000259" key="4">
    <source>
        <dbReference type="PROSITE" id="PS50043"/>
    </source>
</evidence>
<dbReference type="Gene3D" id="3.40.50.2300">
    <property type="match status" value="1"/>
</dbReference>
<protein>
    <recommendedName>
        <fullName evidence="4">HTH luxR-type domain-containing protein</fullName>
    </recommendedName>
</protein>
<dbReference type="GO" id="GO:0006355">
    <property type="term" value="P:regulation of DNA-templated transcription"/>
    <property type="evidence" value="ECO:0007669"/>
    <property type="project" value="InterPro"/>
</dbReference>
<dbReference type="CDD" id="cd06170">
    <property type="entry name" value="LuxR_C_like"/>
    <property type="match status" value="1"/>
</dbReference>
<dbReference type="SUPFAM" id="SSF46894">
    <property type="entry name" value="C-terminal effector domain of the bipartite response regulators"/>
    <property type="match status" value="1"/>
</dbReference>
<dbReference type="PANTHER" id="PTHR43214:SF24">
    <property type="entry name" value="TRANSCRIPTIONAL REGULATORY PROTEIN NARL-RELATED"/>
    <property type="match status" value="1"/>
</dbReference>
<dbReference type="SMART" id="SM00421">
    <property type="entry name" value="HTH_LUXR"/>
    <property type="match status" value="1"/>
</dbReference>
<evidence type="ECO:0000313" key="5">
    <source>
        <dbReference type="EMBL" id="KGE03122.1"/>
    </source>
</evidence>
<dbReference type="OrthoDB" id="9794397at2"/>
<evidence type="ECO:0000313" key="6">
    <source>
        <dbReference type="Proteomes" id="UP000029640"/>
    </source>
</evidence>
<reference evidence="5 6" key="1">
    <citation type="journal article" date="2014" name="Genome Announc.">
        <title>Genome Sequence of Gammaproteobacterial Pseudohaliea rubra Type Strain DSM 19751, Isolated from Coastal Seawater of the Mediterranean Sea.</title>
        <authorList>
            <person name="Spring S."/>
            <person name="Fiebig A."/>
            <person name="Riedel T."/>
            <person name="Goker M."/>
            <person name="Klenk H.P."/>
        </authorList>
    </citation>
    <scope>NUCLEOTIDE SEQUENCE [LARGE SCALE GENOMIC DNA]</scope>
    <source>
        <strain evidence="5 6">DSM 19751</strain>
    </source>
</reference>
<organism evidence="5 6">
    <name type="scientific">Pseudohaliea rubra DSM 19751</name>
    <dbReference type="NCBI Taxonomy" id="1265313"/>
    <lineage>
        <taxon>Bacteria</taxon>
        <taxon>Pseudomonadati</taxon>
        <taxon>Pseudomonadota</taxon>
        <taxon>Gammaproteobacteria</taxon>
        <taxon>Cellvibrionales</taxon>
        <taxon>Halieaceae</taxon>
        <taxon>Pseudohaliea</taxon>
    </lineage>
</organism>
<gene>
    <name evidence="5" type="ORF">HRUBRA_02354</name>
</gene>
<keyword evidence="2" id="KW-0238">DNA-binding</keyword>
<dbReference type="PROSITE" id="PS50043">
    <property type="entry name" value="HTH_LUXR_2"/>
    <property type="match status" value="1"/>
</dbReference>
<proteinExistence type="predicted"/>
<dbReference type="GO" id="GO:0003677">
    <property type="term" value="F:DNA binding"/>
    <property type="evidence" value="ECO:0007669"/>
    <property type="project" value="UniProtKB-KW"/>
</dbReference>
<dbReference type="eggNOG" id="COG2197">
    <property type="taxonomic scope" value="Bacteria"/>
</dbReference>
<dbReference type="PANTHER" id="PTHR43214">
    <property type="entry name" value="TWO-COMPONENT RESPONSE REGULATOR"/>
    <property type="match status" value="1"/>
</dbReference>
<feature type="domain" description="HTH luxR-type" evidence="4">
    <location>
        <begin position="138"/>
        <end position="203"/>
    </location>
</feature>
<dbReference type="STRING" id="1265313.HRUBRA_02354"/>
<keyword evidence="6" id="KW-1185">Reference proteome</keyword>
<keyword evidence="3" id="KW-0804">Transcription</keyword>
<keyword evidence="1" id="KW-0805">Transcription regulation</keyword>
<dbReference type="InterPro" id="IPR039420">
    <property type="entry name" value="WalR-like"/>
</dbReference>
<evidence type="ECO:0000256" key="2">
    <source>
        <dbReference type="ARBA" id="ARBA00023125"/>
    </source>
</evidence>
<comment type="caution">
    <text evidence="5">The sequence shown here is derived from an EMBL/GenBank/DDBJ whole genome shotgun (WGS) entry which is preliminary data.</text>
</comment>
<accession>A0A095VNV9</accession>
<dbReference type="Proteomes" id="UP000029640">
    <property type="component" value="Unassembled WGS sequence"/>
</dbReference>
<dbReference type="EMBL" id="AUVB01000070">
    <property type="protein sequence ID" value="KGE03122.1"/>
    <property type="molecule type" value="Genomic_DNA"/>
</dbReference>
<evidence type="ECO:0000256" key="1">
    <source>
        <dbReference type="ARBA" id="ARBA00023015"/>
    </source>
</evidence>
<dbReference type="AlphaFoldDB" id="A0A095VNV9"/>